<accession>A0A0S4QWU6</accession>
<protein>
    <submittedName>
        <fullName evidence="2">Uncharacterized protein</fullName>
    </submittedName>
</protein>
<dbReference type="AlphaFoldDB" id="A0A0S4QWU6"/>
<gene>
    <name evidence="2" type="ORF">Ga0074812_12366</name>
</gene>
<keyword evidence="3" id="KW-1185">Reference proteome</keyword>
<dbReference type="EMBL" id="FAOZ01000023">
    <property type="protein sequence ID" value="CUU58938.1"/>
    <property type="molecule type" value="Genomic_DNA"/>
</dbReference>
<proteinExistence type="predicted"/>
<evidence type="ECO:0000313" key="3">
    <source>
        <dbReference type="Proteomes" id="UP000198802"/>
    </source>
</evidence>
<dbReference type="Proteomes" id="UP000198802">
    <property type="component" value="Unassembled WGS sequence"/>
</dbReference>
<name>A0A0S4QWU6_9ACTN</name>
<feature type="compositionally biased region" description="Low complexity" evidence="1">
    <location>
        <begin position="45"/>
        <end position="57"/>
    </location>
</feature>
<reference evidence="3" key="1">
    <citation type="submission" date="2015-11" db="EMBL/GenBank/DDBJ databases">
        <authorList>
            <person name="Varghese N."/>
        </authorList>
    </citation>
    <scope>NUCLEOTIDE SEQUENCE [LARGE SCALE GENOMIC DNA]</scope>
    <source>
        <strain evidence="3">DSM 45899</strain>
    </source>
</reference>
<dbReference type="RefSeq" id="WP_091282786.1">
    <property type="nucleotide sequence ID" value="NZ_FAOZ01000023.1"/>
</dbReference>
<feature type="region of interest" description="Disordered" evidence="1">
    <location>
        <begin position="39"/>
        <end position="60"/>
    </location>
</feature>
<evidence type="ECO:0000256" key="1">
    <source>
        <dbReference type="SAM" id="MobiDB-lite"/>
    </source>
</evidence>
<organism evidence="2 3">
    <name type="scientific">Parafrankia irregularis</name>
    <dbReference type="NCBI Taxonomy" id="795642"/>
    <lineage>
        <taxon>Bacteria</taxon>
        <taxon>Bacillati</taxon>
        <taxon>Actinomycetota</taxon>
        <taxon>Actinomycetes</taxon>
        <taxon>Frankiales</taxon>
        <taxon>Frankiaceae</taxon>
        <taxon>Parafrankia</taxon>
    </lineage>
</organism>
<evidence type="ECO:0000313" key="2">
    <source>
        <dbReference type="EMBL" id="CUU58938.1"/>
    </source>
</evidence>
<sequence>MDAFRRGWVGLALFLSALVLMPVLVVQFQHDASRASEAADELVEQQTAPAASQPTQTGMIVAPTSAPPGTLTRFEGVAEGTIIHGFQQITLSTTGQVGGIRYTLTGPGDFSYTLDAQAAPYLFNPHPGGWLTSEVDDGLYTLRAAAANPGIAPATIRFRIENDTATPSHQPT</sequence>